<keyword evidence="7" id="KW-1133">Transmembrane helix</keyword>
<dbReference type="OrthoDB" id="5978608at2759"/>
<dbReference type="GO" id="GO:0016887">
    <property type="term" value="F:ATP hydrolysis activity"/>
    <property type="evidence" value="ECO:0007669"/>
    <property type="project" value="InterPro"/>
</dbReference>
<organism evidence="9 10">
    <name type="scientific">Paramuricea clavata</name>
    <name type="common">Red gorgonian</name>
    <name type="synonym">Violescent sea-whip</name>
    <dbReference type="NCBI Taxonomy" id="317549"/>
    <lineage>
        <taxon>Eukaryota</taxon>
        <taxon>Metazoa</taxon>
        <taxon>Cnidaria</taxon>
        <taxon>Anthozoa</taxon>
        <taxon>Octocorallia</taxon>
        <taxon>Malacalcyonacea</taxon>
        <taxon>Plexauridae</taxon>
        <taxon>Paramuricea</taxon>
    </lineage>
</organism>
<dbReference type="InterPro" id="IPR013525">
    <property type="entry name" value="ABC2_TM"/>
</dbReference>
<accession>A0A7D9IJW4</accession>
<sequence length="1574" mass="175748">LVLKPTDQCFSNFASSVTKTSDTRHYVFQNEVSVRANDEVATNRERDLKALNVSAALIAYHPSTDAIDKLMQKVGTLMDIRVTPGTWKSEREMIGIVSEAETEYYGAVAFGDTSRVLNGTELPMDLRYVIRLPAQRWLTDRTYPFFRLREPQKSTNSLYSSRFVFLQYALDASIAQTISNSSSPHAFILKQFPYPTYRKDYFNTTVAGFLPLLLTLAFIYTAMMIVKELVYEKQCRLKESMKMMGLSNWIHWLAWFTKCFLFLFISVSLVTAILSGAKILEHSDGSVVFVFLLLYAVASIFFCFAMSVVFSNAVLSMLFSGALWFVAYVPFASVSNDNTYEGLSSASKSGICLLVNSCLGIGAKSFSSYEERGVGVQWSNIADSPSPDDDFSLAQVFLMFIVEIIIYGLFAWYYEAVFPGDYGIPHSPWFFVTKSYWCGTSTSKVDSSQEPAALSNLHLKNPDYEEEPTDLEVGVSVCDLRKIFRSSVGKKVAVDHLSFNMFKGQITSLLGHNGAGKTTTMSILTGLFPPSSGTAYINGYSILTDMERIRDSLGLCPQHNVLFDKLTVREHLKFFVNLKGKFGPEAEQEIDSMIVDIQLADKANWQSRLLSGGMKRKLSCAIALIGGSEIVFLDEPTSGMDPYARRATWDLLLKYKAGKTIILTTHFMDEADFLGERIAIMADGQLRCCGSSLFLKSRYGVGYRLTLVKAADCNVTATSSLVYNHVQDARMVSDVGAELAFVLPSQSSVGFEPLFRELEEGKEKLGISSFGVSVTTLEDVFIKVGEGMEHTVDEVREAKEADTHSLDILADPTLQLDHSELMTGISLKIHQFKAMFMKRLLHSKRNKAALFTQFLLPLMMTLLGLAIAKSVKPISDEPSRMLGFKNLSVDNKLTNSMFASFSSKSNLTFQKAYSYLEEKQKNKLSDITNELRTLKNENSGSTIYIDKENKTAMDPNNCCEMPFLIINEKCRKQLAPNNRKCTPKGYKECVDKCLNEDSSSAVCPQHPNQTKPDEWETIFAEHVLRKSNPGEYFFENIAGFLITDDKKTNQLVYNTWFSNEALHTIADSINVMSNLILRSINDFYEIKAYNHPLPYSTEGKADNVIGDFSALLLAIFINFGMSFLVASFITFLILERESKAKHIQFISGVDTVSFWSATYLWDFINYMIPATIVIFLILMFQLDAFSDTETVGSIYFLLILQGLSAIPFVYCFSYIFKTPLIGYSITVLVLAFLSLGLLIAVFVLDASDEADAADVLNYISLLIPTYAFSSSFLELNKNYGLRKQCTASKGAEIYCANLGFKYTDHALNWEDYGVGKQCLYMAIEAVVYFALCLLLQVNFFVSARKQDHLANTTSDGTPEDSDVAGERDRINNLNLDTLEQEAIVLKNLTKVYPGATRTAVDNLSLGVTKGNCFGLLGINGAGKTTTFGMLTGEFPISAGTAYLDGYNIQSQLREVQQRIGYCPQFDALIGSLTGREMLEMYAHLRGIPYDKMDDLVQHTIESLNLVNWADKMCGTYSGGNKRKLSTAIALVGNPPIVFLDEPTTGMDPGARRFLWNYLTSVIRAGRSIVLTSHR</sequence>
<keyword evidence="6 9" id="KW-0067">ATP-binding</keyword>
<evidence type="ECO:0000313" key="10">
    <source>
        <dbReference type="Proteomes" id="UP001152795"/>
    </source>
</evidence>
<dbReference type="GO" id="GO:0016020">
    <property type="term" value="C:membrane"/>
    <property type="evidence" value="ECO:0007669"/>
    <property type="project" value="UniProtKB-SubCell"/>
</dbReference>
<evidence type="ECO:0000313" key="9">
    <source>
        <dbReference type="EMBL" id="CAB4007509.1"/>
    </source>
</evidence>
<gene>
    <name evidence="9" type="ORF">PACLA_8A061746</name>
</gene>
<keyword evidence="10" id="KW-1185">Reference proteome</keyword>
<comment type="subcellular location">
    <subcellularLocation>
        <location evidence="1">Membrane</location>
        <topology evidence="1">Multi-pass membrane protein</topology>
    </subcellularLocation>
</comment>
<dbReference type="GO" id="GO:0140359">
    <property type="term" value="F:ABC-type transporter activity"/>
    <property type="evidence" value="ECO:0007669"/>
    <property type="project" value="InterPro"/>
</dbReference>
<name>A0A7D9IJW4_PARCT</name>
<evidence type="ECO:0000256" key="8">
    <source>
        <dbReference type="ARBA" id="ARBA00023136"/>
    </source>
</evidence>
<dbReference type="InterPro" id="IPR003439">
    <property type="entry name" value="ABC_transporter-like_ATP-bd"/>
</dbReference>
<dbReference type="PANTHER" id="PTHR19229">
    <property type="entry name" value="ATP-BINDING CASSETTE TRANSPORTER SUBFAMILY A ABCA"/>
    <property type="match status" value="1"/>
</dbReference>
<reference evidence="9" key="1">
    <citation type="submission" date="2020-04" db="EMBL/GenBank/DDBJ databases">
        <authorList>
            <person name="Alioto T."/>
            <person name="Alioto T."/>
            <person name="Gomez Garrido J."/>
        </authorList>
    </citation>
    <scope>NUCLEOTIDE SEQUENCE</scope>
    <source>
        <strain evidence="9">A484AB</strain>
    </source>
</reference>
<dbReference type="SUPFAM" id="SSF52540">
    <property type="entry name" value="P-loop containing nucleoside triphosphate hydrolases"/>
    <property type="match status" value="2"/>
</dbReference>
<evidence type="ECO:0000256" key="7">
    <source>
        <dbReference type="ARBA" id="ARBA00022989"/>
    </source>
</evidence>
<keyword evidence="5" id="KW-0547">Nucleotide-binding</keyword>
<evidence type="ECO:0000256" key="6">
    <source>
        <dbReference type="ARBA" id="ARBA00022840"/>
    </source>
</evidence>
<keyword evidence="8" id="KW-0472">Membrane</keyword>
<dbReference type="EMBL" id="CACRXK020005815">
    <property type="protein sequence ID" value="CAB4007509.1"/>
    <property type="molecule type" value="Genomic_DNA"/>
</dbReference>
<keyword evidence="2" id="KW-0813">Transport</keyword>
<dbReference type="InterPro" id="IPR026082">
    <property type="entry name" value="ABCA"/>
</dbReference>
<dbReference type="GO" id="GO:0005319">
    <property type="term" value="F:lipid transporter activity"/>
    <property type="evidence" value="ECO:0007669"/>
    <property type="project" value="TreeGrafter"/>
</dbReference>
<dbReference type="Proteomes" id="UP001152795">
    <property type="component" value="Unassembled WGS sequence"/>
</dbReference>
<dbReference type="CDD" id="cd03263">
    <property type="entry name" value="ABC_subfamily_A"/>
    <property type="match status" value="2"/>
</dbReference>
<keyword evidence="4" id="KW-0677">Repeat</keyword>
<dbReference type="PROSITE" id="PS50893">
    <property type="entry name" value="ABC_TRANSPORTER_2"/>
    <property type="match status" value="2"/>
</dbReference>
<comment type="caution">
    <text evidence="9">The sequence shown here is derived from an EMBL/GenBank/DDBJ whole genome shotgun (WGS) entry which is preliminary data.</text>
</comment>
<evidence type="ECO:0000256" key="3">
    <source>
        <dbReference type="ARBA" id="ARBA00022692"/>
    </source>
</evidence>
<proteinExistence type="predicted"/>
<feature type="non-terminal residue" evidence="9">
    <location>
        <position position="1574"/>
    </location>
</feature>
<dbReference type="GO" id="GO:0005524">
    <property type="term" value="F:ATP binding"/>
    <property type="evidence" value="ECO:0007669"/>
    <property type="project" value="UniProtKB-KW"/>
</dbReference>
<dbReference type="Pfam" id="PF00005">
    <property type="entry name" value="ABC_tran"/>
    <property type="match status" value="2"/>
</dbReference>
<dbReference type="InterPro" id="IPR003593">
    <property type="entry name" value="AAA+_ATPase"/>
</dbReference>
<keyword evidence="3" id="KW-0812">Transmembrane</keyword>
<dbReference type="FunFam" id="3.40.50.300:FF:000298">
    <property type="entry name" value="ATP-binding cassette sub-family A member 12"/>
    <property type="match status" value="1"/>
</dbReference>
<evidence type="ECO:0000256" key="1">
    <source>
        <dbReference type="ARBA" id="ARBA00004141"/>
    </source>
</evidence>
<dbReference type="Pfam" id="PF12698">
    <property type="entry name" value="ABC2_membrane_3"/>
    <property type="match status" value="2"/>
</dbReference>
<dbReference type="PANTHER" id="PTHR19229:SF250">
    <property type="entry name" value="ABC TRANSPORTER DOMAIN-CONTAINING PROTEIN-RELATED"/>
    <property type="match status" value="1"/>
</dbReference>
<evidence type="ECO:0000256" key="4">
    <source>
        <dbReference type="ARBA" id="ARBA00022737"/>
    </source>
</evidence>
<dbReference type="Gene3D" id="3.40.50.300">
    <property type="entry name" value="P-loop containing nucleotide triphosphate hydrolases"/>
    <property type="match status" value="2"/>
</dbReference>
<dbReference type="SMART" id="SM00382">
    <property type="entry name" value="AAA"/>
    <property type="match status" value="2"/>
</dbReference>
<dbReference type="InterPro" id="IPR027417">
    <property type="entry name" value="P-loop_NTPase"/>
</dbReference>
<protein>
    <submittedName>
        <fullName evidence="9">ATP-binding cassette sub-family A member 3-like</fullName>
    </submittedName>
</protein>
<evidence type="ECO:0000256" key="2">
    <source>
        <dbReference type="ARBA" id="ARBA00022448"/>
    </source>
</evidence>
<evidence type="ECO:0000256" key="5">
    <source>
        <dbReference type="ARBA" id="ARBA00022741"/>
    </source>
</evidence>